<dbReference type="EMBL" id="LOEE01000065">
    <property type="protein sequence ID" value="KXG74065.1"/>
    <property type="molecule type" value="Genomic_DNA"/>
</dbReference>
<dbReference type="Pfam" id="PF22010">
    <property type="entry name" value="OrtA"/>
    <property type="match status" value="1"/>
</dbReference>
<gene>
    <name evidence="1" type="ORF">AN619_26750</name>
</gene>
<protein>
    <recommendedName>
        <fullName evidence="3">2-amino-4-ketopentanoate thiolase alpha subunit</fullName>
    </recommendedName>
</protein>
<dbReference type="Proteomes" id="UP000070456">
    <property type="component" value="Unassembled WGS sequence"/>
</dbReference>
<sequence length="104" mass="11750">MGMKVSKGEWVLIHNIVLKPEERAPQVPEDTKKVPLESWVKGFLQQDAQIGEEVEVKTITGRMVKGRLVEVHPAYTHHFGKFVPELLQIGIQLKEMLAGGEVHE</sequence>
<evidence type="ECO:0000313" key="2">
    <source>
        <dbReference type="Proteomes" id="UP000070456"/>
    </source>
</evidence>
<dbReference type="STRING" id="520762.AN619_26750"/>
<evidence type="ECO:0000313" key="1">
    <source>
        <dbReference type="EMBL" id="KXG74065.1"/>
    </source>
</evidence>
<comment type="caution">
    <text evidence="1">The sequence shown here is derived from an EMBL/GenBank/DDBJ whole genome shotgun (WGS) entry which is preliminary data.</text>
</comment>
<reference evidence="1 2" key="1">
    <citation type="submission" date="2015-12" db="EMBL/GenBank/DDBJ databases">
        <title>Draft genome sequence of the thermoanaerobe Thermotalea metallivorans, an isolate from the runoff channel of the Great Artesian Basin, Australia.</title>
        <authorList>
            <person name="Patel B.K."/>
        </authorList>
    </citation>
    <scope>NUCLEOTIDE SEQUENCE [LARGE SCALE GENOMIC DNA]</scope>
    <source>
        <strain evidence="1 2">B2-1</strain>
    </source>
</reference>
<dbReference type="NCBIfam" id="NF040739">
    <property type="entry name" value="ornith_OrtA"/>
    <property type="match status" value="1"/>
</dbReference>
<dbReference type="AlphaFoldDB" id="A0A140L0J0"/>
<proteinExistence type="predicted"/>
<organism evidence="1 2">
    <name type="scientific">Thermotalea metallivorans</name>
    <dbReference type="NCBI Taxonomy" id="520762"/>
    <lineage>
        <taxon>Bacteria</taxon>
        <taxon>Bacillati</taxon>
        <taxon>Bacillota</taxon>
        <taxon>Clostridia</taxon>
        <taxon>Peptostreptococcales</taxon>
        <taxon>Thermotaleaceae</taxon>
        <taxon>Thermotalea</taxon>
    </lineage>
</organism>
<evidence type="ECO:0008006" key="3">
    <source>
        <dbReference type="Google" id="ProtNLM"/>
    </source>
</evidence>
<accession>A0A140L0J0</accession>
<dbReference type="InterPro" id="IPR047755">
    <property type="entry name" value="OrtA"/>
</dbReference>
<keyword evidence="2" id="KW-1185">Reference proteome</keyword>
<dbReference type="PATRIC" id="fig|520762.4.peg.2951"/>
<name>A0A140L0J0_9FIRM</name>